<dbReference type="Gene3D" id="1.20.5.850">
    <property type="entry name" value="Rbstp2229 protein"/>
    <property type="match status" value="1"/>
</dbReference>
<name>A0ABW3KVV4_9BACI</name>
<reference evidence="2" key="1">
    <citation type="journal article" date="2019" name="Int. J. Syst. Evol. Microbiol.">
        <title>The Global Catalogue of Microorganisms (GCM) 10K type strain sequencing project: providing services to taxonomists for standard genome sequencing and annotation.</title>
        <authorList>
            <consortium name="The Broad Institute Genomics Platform"/>
            <consortium name="The Broad Institute Genome Sequencing Center for Infectious Disease"/>
            <person name="Wu L."/>
            <person name="Ma J."/>
        </authorList>
    </citation>
    <scope>NUCLEOTIDE SEQUENCE [LARGE SCALE GENOMIC DNA]</scope>
    <source>
        <strain evidence="2">CCUG 56607</strain>
    </source>
</reference>
<organism evidence="1 2">
    <name type="scientific">Thalassobacillus hwangdonensis</name>
    <dbReference type="NCBI Taxonomy" id="546108"/>
    <lineage>
        <taxon>Bacteria</taxon>
        <taxon>Bacillati</taxon>
        <taxon>Bacillota</taxon>
        <taxon>Bacilli</taxon>
        <taxon>Bacillales</taxon>
        <taxon>Bacillaceae</taxon>
        <taxon>Thalassobacillus</taxon>
    </lineage>
</organism>
<dbReference type="RefSeq" id="WP_386056207.1">
    <property type="nucleotide sequence ID" value="NZ_JBHTKL010000001.1"/>
</dbReference>
<gene>
    <name evidence="1" type="ORF">ACFQ2J_02290</name>
</gene>
<accession>A0ABW3KVV4</accession>
<keyword evidence="2" id="KW-1185">Reference proteome</keyword>
<dbReference type="InterPro" id="IPR036294">
    <property type="entry name" value="Rbstp2229-like_sf"/>
</dbReference>
<dbReference type="Gene3D" id="3.30.310.120">
    <property type="entry name" value="Rbstp2229 like protein"/>
    <property type="match status" value="1"/>
</dbReference>
<sequence>MGQSAYVYLVPESNHEELSLQNVHELLLYYRDITAKTGEQLGWNYADHSFPYTWKDISDEHGEYTILSGTNKEYNKLLIGVGKTEKNDGEMTAYIQITLTEASTHGDKSKGNELAKFLAKKLEAKLQLFNGRIMYYYKRKLA</sequence>
<dbReference type="Pfam" id="PF08968">
    <property type="entry name" value="DUF1885"/>
    <property type="match status" value="1"/>
</dbReference>
<proteinExistence type="predicted"/>
<comment type="caution">
    <text evidence="1">The sequence shown here is derived from an EMBL/GenBank/DDBJ whole genome shotgun (WGS) entry which is preliminary data.</text>
</comment>
<dbReference type="EMBL" id="JBHTKL010000001">
    <property type="protein sequence ID" value="MFD1018016.1"/>
    <property type="molecule type" value="Genomic_DNA"/>
</dbReference>
<dbReference type="Proteomes" id="UP001596990">
    <property type="component" value="Unassembled WGS sequence"/>
</dbReference>
<evidence type="ECO:0000313" key="2">
    <source>
        <dbReference type="Proteomes" id="UP001596990"/>
    </source>
</evidence>
<dbReference type="InterPro" id="IPR015062">
    <property type="entry name" value="DUF1885"/>
</dbReference>
<evidence type="ECO:0000313" key="1">
    <source>
        <dbReference type="EMBL" id="MFD1018016.1"/>
    </source>
</evidence>
<dbReference type="SUPFAM" id="SSF111171">
    <property type="entry name" value="Rbstp2229 protein"/>
    <property type="match status" value="1"/>
</dbReference>
<protein>
    <submittedName>
        <fullName evidence="1">DUF1885 family protein</fullName>
    </submittedName>
</protein>